<evidence type="ECO:0000313" key="3">
    <source>
        <dbReference type="EMBL" id="KAF3607429.1"/>
    </source>
</evidence>
<keyword evidence="1" id="KW-0411">Iron-sulfur</keyword>
<sequence>MSGDNRRWDRKDSRRSNTQKVVKTAEDELESKLGFGLFSEGETRLGWLLTFASSSWEDPDTGKTYSCVDLYFVTQSPTLFPASTKLHLRETLIYSQNEIAFEASPVARKLQITSLRVS</sequence>
<evidence type="ECO:0000256" key="1">
    <source>
        <dbReference type="RuleBase" id="RU365029"/>
    </source>
</evidence>
<keyword evidence="1" id="KW-0548">Nucleotidyltransferase</keyword>
<keyword evidence="1" id="KW-0235">DNA replication</keyword>
<comment type="caution">
    <text evidence="3">The sequence shown here is derived from an EMBL/GenBank/DDBJ whole genome shotgun (WGS) entry which is preliminary data.</text>
</comment>
<keyword evidence="1" id="KW-0479">Metal-binding</keyword>
<dbReference type="InterPro" id="IPR029703">
    <property type="entry name" value="POL2"/>
</dbReference>
<dbReference type="PANTHER" id="PTHR10670:SF0">
    <property type="entry name" value="DNA POLYMERASE EPSILON CATALYTIC SUBUNIT A"/>
    <property type="match status" value="1"/>
</dbReference>
<comment type="similarity">
    <text evidence="1">Belongs to the DNA polymerase type-B family.</text>
</comment>
<organism evidence="3 4">
    <name type="scientific">Brassica cretica</name>
    <name type="common">Mustard</name>
    <dbReference type="NCBI Taxonomy" id="69181"/>
    <lineage>
        <taxon>Eukaryota</taxon>
        <taxon>Viridiplantae</taxon>
        <taxon>Streptophyta</taxon>
        <taxon>Embryophyta</taxon>
        <taxon>Tracheophyta</taxon>
        <taxon>Spermatophyta</taxon>
        <taxon>Magnoliopsida</taxon>
        <taxon>eudicotyledons</taxon>
        <taxon>Gunneridae</taxon>
        <taxon>Pentapetalae</taxon>
        <taxon>rosids</taxon>
        <taxon>malvids</taxon>
        <taxon>Brassicales</taxon>
        <taxon>Brassicaceae</taxon>
        <taxon>Brassiceae</taxon>
        <taxon>Brassica</taxon>
    </lineage>
</organism>
<keyword evidence="1" id="KW-0238">DNA-binding</keyword>
<comment type="cofactor">
    <cofactor evidence="1">
        <name>[4Fe-4S] cluster</name>
        <dbReference type="ChEBI" id="CHEBI:49883"/>
    </cofactor>
</comment>
<feature type="compositionally biased region" description="Basic and acidic residues" evidence="2">
    <location>
        <begin position="1"/>
        <end position="15"/>
    </location>
</feature>
<keyword evidence="1" id="KW-0863">Zinc-finger</keyword>
<keyword evidence="1" id="KW-0408">Iron</keyword>
<keyword evidence="1" id="KW-0539">Nucleus</keyword>
<dbReference type="Proteomes" id="UP000266723">
    <property type="component" value="Unassembled WGS sequence"/>
</dbReference>
<comment type="function">
    <text evidence="1">DNA polymerase II participates in chromosomal DNA replication.</text>
</comment>
<keyword evidence="4" id="KW-1185">Reference proteome</keyword>
<keyword evidence="1" id="KW-0808">Transferase</keyword>
<proteinExistence type="inferred from homology"/>
<protein>
    <recommendedName>
        <fullName evidence="1">DNA polymerase epsilon catalytic subunit</fullName>
        <ecNumber evidence="1">2.7.7.7</ecNumber>
    </recommendedName>
</protein>
<keyword evidence="1" id="KW-0004">4Fe-4S</keyword>
<feature type="region of interest" description="Disordered" evidence="2">
    <location>
        <begin position="1"/>
        <end position="23"/>
    </location>
</feature>
<evidence type="ECO:0000313" key="4">
    <source>
        <dbReference type="Proteomes" id="UP000266723"/>
    </source>
</evidence>
<dbReference type="EC" id="2.7.7.7" evidence="1"/>
<dbReference type="EMBL" id="QGKV02000297">
    <property type="protein sequence ID" value="KAF3607429.1"/>
    <property type="molecule type" value="Genomic_DNA"/>
</dbReference>
<comment type="catalytic activity">
    <reaction evidence="1">
        <text>DNA(n) + a 2'-deoxyribonucleoside 5'-triphosphate = DNA(n+1) + diphosphate</text>
        <dbReference type="Rhea" id="RHEA:22508"/>
        <dbReference type="Rhea" id="RHEA-COMP:17339"/>
        <dbReference type="Rhea" id="RHEA-COMP:17340"/>
        <dbReference type="ChEBI" id="CHEBI:33019"/>
        <dbReference type="ChEBI" id="CHEBI:61560"/>
        <dbReference type="ChEBI" id="CHEBI:173112"/>
        <dbReference type="EC" id="2.7.7.7"/>
    </reaction>
</comment>
<accession>A0ABQ7EX83</accession>
<dbReference type="PANTHER" id="PTHR10670">
    <property type="entry name" value="DNA POLYMERASE EPSILON CATALYTIC SUBUNIT A"/>
    <property type="match status" value="1"/>
</dbReference>
<keyword evidence="1" id="KW-0862">Zinc</keyword>
<name>A0ABQ7EX83_BRACR</name>
<gene>
    <name evidence="3" type="ORF">DY000_02044716</name>
</gene>
<reference evidence="3 4" key="1">
    <citation type="journal article" date="2020" name="BMC Genomics">
        <title>Intraspecific diversification of the crop wild relative Brassica cretica Lam. using demographic model selection.</title>
        <authorList>
            <person name="Kioukis A."/>
            <person name="Michalopoulou V.A."/>
            <person name="Briers L."/>
            <person name="Pirintsos S."/>
            <person name="Studholme D.J."/>
            <person name="Pavlidis P."/>
            <person name="Sarris P.F."/>
        </authorList>
    </citation>
    <scope>NUCLEOTIDE SEQUENCE [LARGE SCALE GENOMIC DNA]</scope>
    <source>
        <strain evidence="4">cv. PFS-1207/04</strain>
    </source>
</reference>
<comment type="subcellular location">
    <subcellularLocation>
        <location evidence="1">Nucleus</location>
    </subcellularLocation>
</comment>
<evidence type="ECO:0000256" key="2">
    <source>
        <dbReference type="SAM" id="MobiDB-lite"/>
    </source>
</evidence>
<keyword evidence="1" id="KW-0239">DNA-directed DNA polymerase</keyword>